<reference evidence="4" key="1">
    <citation type="submission" date="2023-07" db="EMBL/GenBank/DDBJ databases">
        <title>30 novel species of actinomycetes from the DSMZ collection.</title>
        <authorList>
            <person name="Nouioui I."/>
        </authorList>
    </citation>
    <scope>NUCLEOTIDE SEQUENCE [LARGE SCALE GENOMIC DNA]</scope>
    <source>
        <strain evidence="4">DSM 42041</strain>
    </source>
</reference>
<feature type="domain" description="Nudix hydrolase" evidence="2">
    <location>
        <begin position="30"/>
        <end position="158"/>
    </location>
</feature>
<accession>A0ABU2NW32</accession>
<dbReference type="Gene3D" id="3.90.79.10">
    <property type="entry name" value="Nucleoside Triphosphate Pyrophosphohydrolase"/>
    <property type="match status" value="1"/>
</dbReference>
<evidence type="ECO:0000256" key="1">
    <source>
        <dbReference type="ARBA" id="ARBA00022801"/>
    </source>
</evidence>
<dbReference type="InterPro" id="IPR015797">
    <property type="entry name" value="NUDIX_hydrolase-like_dom_sf"/>
</dbReference>
<keyword evidence="1" id="KW-0378">Hydrolase</keyword>
<dbReference type="PANTHER" id="PTHR10885:SF0">
    <property type="entry name" value="ISOPENTENYL-DIPHOSPHATE DELTA-ISOMERASE"/>
    <property type="match status" value="1"/>
</dbReference>
<dbReference type="PROSITE" id="PS00893">
    <property type="entry name" value="NUDIX_BOX"/>
    <property type="match status" value="1"/>
</dbReference>
<keyword evidence="4" id="KW-1185">Reference proteome</keyword>
<dbReference type="PROSITE" id="PS51462">
    <property type="entry name" value="NUDIX"/>
    <property type="match status" value="1"/>
</dbReference>
<comment type="caution">
    <text evidence="3">The sequence shown here is derived from an EMBL/GenBank/DDBJ whole genome shotgun (WGS) entry which is preliminary data.</text>
</comment>
<name>A0ABU2NW32_9ACTN</name>
<sequence length="174" mass="19508">MSELVDRVDAYDRIVGPGPVERSEALRNRWLHRIATLVCRDGEGRILVHRRPDDSTLFPGRYNWMLGGAARSGETYAQAAARELTEELGVRAPVRRVLTFLCHGAISPYWRGLHETVVDCTAVAPDPSEIAWHAWLTEAELHRAVADADRPFVPDGIEALDRYSRGRARIRPGS</sequence>
<gene>
    <name evidence="3" type="ORF">RM572_13720</name>
</gene>
<dbReference type="Proteomes" id="UP001183414">
    <property type="component" value="Unassembled WGS sequence"/>
</dbReference>
<proteinExistence type="predicted"/>
<evidence type="ECO:0000259" key="2">
    <source>
        <dbReference type="PROSITE" id="PS51462"/>
    </source>
</evidence>
<dbReference type="SUPFAM" id="SSF55811">
    <property type="entry name" value="Nudix"/>
    <property type="match status" value="1"/>
</dbReference>
<dbReference type="InterPro" id="IPR000086">
    <property type="entry name" value="NUDIX_hydrolase_dom"/>
</dbReference>
<protein>
    <submittedName>
        <fullName evidence="3">NUDIX domain-containing protein</fullName>
    </submittedName>
</protein>
<dbReference type="InterPro" id="IPR020084">
    <property type="entry name" value="NUDIX_hydrolase_CS"/>
</dbReference>
<dbReference type="PANTHER" id="PTHR10885">
    <property type="entry name" value="ISOPENTENYL-DIPHOSPHATE DELTA-ISOMERASE"/>
    <property type="match status" value="1"/>
</dbReference>
<organism evidence="3 4">
    <name type="scientific">Streptomyces hazeniae</name>
    <dbReference type="NCBI Taxonomy" id="3075538"/>
    <lineage>
        <taxon>Bacteria</taxon>
        <taxon>Bacillati</taxon>
        <taxon>Actinomycetota</taxon>
        <taxon>Actinomycetes</taxon>
        <taxon>Kitasatosporales</taxon>
        <taxon>Streptomycetaceae</taxon>
        <taxon>Streptomyces</taxon>
    </lineage>
</organism>
<dbReference type="Pfam" id="PF00293">
    <property type="entry name" value="NUDIX"/>
    <property type="match status" value="1"/>
</dbReference>
<dbReference type="CDD" id="cd04697">
    <property type="entry name" value="NUDIX_Hydrolase"/>
    <property type="match status" value="1"/>
</dbReference>
<evidence type="ECO:0000313" key="3">
    <source>
        <dbReference type="EMBL" id="MDT0379818.1"/>
    </source>
</evidence>
<evidence type="ECO:0000313" key="4">
    <source>
        <dbReference type="Proteomes" id="UP001183414"/>
    </source>
</evidence>
<dbReference type="RefSeq" id="WP_311673623.1">
    <property type="nucleotide sequence ID" value="NZ_JAVREQ010000010.1"/>
</dbReference>
<dbReference type="EMBL" id="JAVREQ010000010">
    <property type="protein sequence ID" value="MDT0379818.1"/>
    <property type="molecule type" value="Genomic_DNA"/>
</dbReference>